<dbReference type="EMBL" id="HBUE01140064">
    <property type="protein sequence ID" value="CAG6500349.1"/>
    <property type="molecule type" value="Transcribed_RNA"/>
</dbReference>
<organism evidence="2">
    <name type="scientific">Culex pipiens</name>
    <name type="common">House mosquito</name>
    <dbReference type="NCBI Taxonomy" id="7175"/>
    <lineage>
        <taxon>Eukaryota</taxon>
        <taxon>Metazoa</taxon>
        <taxon>Ecdysozoa</taxon>
        <taxon>Arthropoda</taxon>
        <taxon>Hexapoda</taxon>
        <taxon>Insecta</taxon>
        <taxon>Pterygota</taxon>
        <taxon>Neoptera</taxon>
        <taxon>Endopterygota</taxon>
        <taxon>Diptera</taxon>
        <taxon>Nematocera</taxon>
        <taxon>Culicoidea</taxon>
        <taxon>Culicidae</taxon>
        <taxon>Culicinae</taxon>
        <taxon>Culicini</taxon>
        <taxon>Culex</taxon>
        <taxon>Culex</taxon>
    </lineage>
</organism>
<name>A0A8D8CTT3_CULPI</name>
<dbReference type="EMBL" id="HBUE01140063">
    <property type="protein sequence ID" value="CAG6500347.1"/>
    <property type="molecule type" value="Transcribed_RNA"/>
</dbReference>
<dbReference type="AlphaFoldDB" id="A0A8D8CTT3"/>
<sequence length="130" mass="13591">MAHLPRGHAGVRQEEHRRLAGNGIVTTVVGSAVRCVRGRGRVACGTVAKSDAEAGGQCGQREVYRNGAGIDAGSDRIHLPGHQLGDPRAPVEPDSDGDYSRDAQVGTVQSRPAGGHQRVAQFVGVHQGKL</sequence>
<feature type="region of interest" description="Disordered" evidence="1">
    <location>
        <begin position="69"/>
        <end position="119"/>
    </location>
</feature>
<evidence type="ECO:0000313" key="2">
    <source>
        <dbReference type="EMBL" id="CAG6500349.1"/>
    </source>
</evidence>
<protein>
    <submittedName>
        <fullName evidence="2">(northern house mosquito) hypothetical protein</fullName>
    </submittedName>
</protein>
<evidence type="ECO:0000256" key="1">
    <source>
        <dbReference type="SAM" id="MobiDB-lite"/>
    </source>
</evidence>
<proteinExistence type="predicted"/>
<reference evidence="2" key="1">
    <citation type="submission" date="2021-05" db="EMBL/GenBank/DDBJ databases">
        <authorList>
            <person name="Alioto T."/>
            <person name="Alioto T."/>
            <person name="Gomez Garrido J."/>
        </authorList>
    </citation>
    <scope>NUCLEOTIDE SEQUENCE</scope>
</reference>
<accession>A0A8D8CTT3</accession>
<dbReference type="EMBL" id="HBUE01140065">
    <property type="protein sequence ID" value="CAG6500351.1"/>
    <property type="molecule type" value="Transcribed_RNA"/>
</dbReference>